<dbReference type="RefSeq" id="YP_006987404.1">
    <property type="nucleotide sequence ID" value="NC_019401.1"/>
</dbReference>
<dbReference type="KEGG" id="vg:13994039"/>
<dbReference type="GeneID" id="13994039"/>
<reference evidence="1 2" key="1">
    <citation type="journal article" date="2014" name="Virology">
        <title>Supersize me: Cronobacter sakazakii phage GAP32.</title>
        <authorList>
            <person name="Abbasifar R."/>
            <person name="Griffiths M.W."/>
            <person name="Sabour P.M."/>
            <person name="Ackermann H.-W."/>
            <person name="Vandersteegen K."/>
            <person name="Lavigne R."/>
            <person name="Noben J.-P."/>
            <person name="Villa A.A."/>
            <person name="Abbasifar A."/>
            <person name="Nash J.H.E."/>
            <person name="Kropinski A.M."/>
        </authorList>
    </citation>
    <scope>NUCLEOTIDE SEQUENCE [LARGE SCALE GENOMIC DNA]</scope>
    <source>
        <strain evidence="1">GAP-32</strain>
    </source>
</reference>
<accession>K4FB54</accession>
<gene>
    <name evidence="1" type="ORF">GAP32_299</name>
</gene>
<dbReference type="EMBL" id="JN882285">
    <property type="protein sequence ID" value="AFC21749.1"/>
    <property type="molecule type" value="Genomic_DNA"/>
</dbReference>
<proteinExistence type="predicted"/>
<sequence length="245" mass="28845">MTLSRNEVISRFIEKHGELYNYNDFVYNGMRTKSKINCILHGDFLQAPHAHIRGQGCPKCGTIKNHKNKSSSTQEQRKRNFITKSNIVHNDKYCYEEVIYKTRNDYVKIYCPDCQKYFLQKPKIHIEGKGCNLCHKHGYNNNINGHFYIHKITYLNDIIAYKFGITNKSVLQRLKQINASSKYEHDIIFQFNDTGQNIRNLETYILKNIDHQFLTKSELYDGYTETICPSNLELLENLIINFITN</sequence>
<name>K4FB54_9CAUD</name>
<evidence type="ECO:0000313" key="2">
    <source>
        <dbReference type="Proteomes" id="UP000000457"/>
    </source>
</evidence>
<evidence type="ECO:0000313" key="1">
    <source>
        <dbReference type="EMBL" id="AFC21749.1"/>
    </source>
</evidence>
<protein>
    <submittedName>
        <fullName evidence="1">Uncharacterized protein</fullName>
    </submittedName>
</protein>
<organism evidence="1 2">
    <name type="scientific">Cronobacter phage vB_CsaM_GAP32</name>
    <dbReference type="NCBI Taxonomy" id="1141136"/>
    <lineage>
        <taxon>Viruses</taxon>
        <taxon>Duplodnaviria</taxon>
        <taxon>Heunggongvirae</taxon>
        <taxon>Uroviricota</taxon>
        <taxon>Caudoviricetes</taxon>
        <taxon>Mimasvirus</taxon>
        <taxon>Mimasvirus GAP32</taxon>
    </lineage>
</organism>
<keyword evidence="2" id="KW-1185">Reference proteome</keyword>
<dbReference type="Pfam" id="PF13455">
    <property type="entry name" value="MUG113"/>
    <property type="match status" value="1"/>
</dbReference>
<dbReference type="OrthoDB" id="11869at10239"/>
<dbReference type="Proteomes" id="UP000000457">
    <property type="component" value="Segment"/>
</dbReference>